<dbReference type="InterPro" id="IPR010722">
    <property type="entry name" value="BATS_dom"/>
</dbReference>
<dbReference type="GO" id="GO:0005506">
    <property type="term" value="F:iron ion binding"/>
    <property type="evidence" value="ECO:0007669"/>
    <property type="project" value="UniProtKB-UniRule"/>
</dbReference>
<reference evidence="16 17" key="1">
    <citation type="submission" date="2017-10" db="EMBL/GenBank/DDBJ databases">
        <title>The draft genome sequence of Lewinella nigricans NBRC 102662.</title>
        <authorList>
            <person name="Wang K."/>
        </authorList>
    </citation>
    <scope>NUCLEOTIDE SEQUENCE [LARGE SCALE GENOMIC DNA]</scope>
    <source>
        <strain evidence="16 17">NBRC 102662</strain>
    </source>
</reference>
<keyword evidence="11 13" id="KW-0411">Iron-sulfur</keyword>
<dbReference type="InterPro" id="IPR013785">
    <property type="entry name" value="Aldolase_TIM"/>
</dbReference>
<feature type="binding site" evidence="13 14">
    <location>
        <position position="61"/>
    </location>
    <ligand>
        <name>[4Fe-4S] cluster</name>
        <dbReference type="ChEBI" id="CHEBI:49883"/>
        <note>4Fe-4S-S-AdoMet</note>
    </ligand>
</feature>
<evidence type="ECO:0000256" key="5">
    <source>
        <dbReference type="ARBA" id="ARBA00022679"/>
    </source>
</evidence>
<dbReference type="InterPro" id="IPR006638">
    <property type="entry name" value="Elp3/MiaA/NifB-like_rSAM"/>
</dbReference>
<dbReference type="GO" id="GO:0009102">
    <property type="term" value="P:biotin biosynthetic process"/>
    <property type="evidence" value="ECO:0007669"/>
    <property type="project" value="UniProtKB-UniRule"/>
</dbReference>
<comment type="subunit">
    <text evidence="13">Homodimer.</text>
</comment>
<evidence type="ECO:0000256" key="12">
    <source>
        <dbReference type="ARBA" id="ARBA00051157"/>
    </source>
</evidence>
<evidence type="ECO:0000313" key="16">
    <source>
        <dbReference type="EMBL" id="PHN02880.1"/>
    </source>
</evidence>
<evidence type="ECO:0000256" key="14">
    <source>
        <dbReference type="PIRSR" id="PIRSR001619-1"/>
    </source>
</evidence>
<dbReference type="SFLD" id="SFLDG01060">
    <property type="entry name" value="BATS_domain_containing"/>
    <property type="match status" value="1"/>
</dbReference>
<dbReference type="SFLD" id="SFLDG01278">
    <property type="entry name" value="biotin_synthase_like"/>
    <property type="match status" value="1"/>
</dbReference>
<dbReference type="AlphaFoldDB" id="A0A2D0N3A9"/>
<dbReference type="GO" id="GO:0051537">
    <property type="term" value="F:2 iron, 2 sulfur cluster binding"/>
    <property type="evidence" value="ECO:0007669"/>
    <property type="project" value="UniProtKB-KW"/>
</dbReference>
<dbReference type="PANTHER" id="PTHR22976:SF2">
    <property type="entry name" value="BIOTIN SYNTHASE, MITOCHONDRIAL"/>
    <property type="match status" value="1"/>
</dbReference>
<dbReference type="InterPro" id="IPR002684">
    <property type="entry name" value="Biotin_synth/BioAB"/>
</dbReference>
<dbReference type="SMART" id="SM00729">
    <property type="entry name" value="Elp3"/>
    <property type="match status" value="1"/>
</dbReference>
<evidence type="ECO:0000256" key="8">
    <source>
        <dbReference type="ARBA" id="ARBA00022723"/>
    </source>
</evidence>
<dbReference type="PROSITE" id="PS51918">
    <property type="entry name" value="RADICAL_SAM"/>
    <property type="match status" value="1"/>
</dbReference>
<dbReference type="InterPro" id="IPR058240">
    <property type="entry name" value="rSAM_sf"/>
</dbReference>
<feature type="binding site" evidence="13 14">
    <location>
        <position position="262"/>
    </location>
    <ligand>
        <name>[2Fe-2S] cluster</name>
        <dbReference type="ChEBI" id="CHEBI:190135"/>
    </ligand>
</feature>
<dbReference type="PIRSF" id="PIRSF001619">
    <property type="entry name" value="Biotin_synth"/>
    <property type="match status" value="1"/>
</dbReference>
<feature type="domain" description="Radical SAM core" evidence="15">
    <location>
        <begin position="39"/>
        <end position="258"/>
    </location>
</feature>
<comment type="pathway">
    <text evidence="1 13">Cofactor biosynthesis; biotin biosynthesis; biotin from 7,8-diaminononanoate: step 2/2.</text>
</comment>
<dbReference type="NCBIfam" id="TIGR00433">
    <property type="entry name" value="bioB"/>
    <property type="match status" value="1"/>
</dbReference>
<keyword evidence="10 13" id="KW-0408">Iron</keyword>
<dbReference type="EMBL" id="PDUD01000036">
    <property type="protein sequence ID" value="PHN02880.1"/>
    <property type="molecule type" value="Genomic_DNA"/>
</dbReference>
<comment type="function">
    <text evidence="13">Catalyzes the conversion of dethiobiotin (DTB) to biotin by the insertion of a sulfur atom into dethiobiotin via a radical-based mechanism.</text>
</comment>
<dbReference type="HAMAP" id="MF_01694">
    <property type="entry name" value="BioB"/>
    <property type="match status" value="1"/>
</dbReference>
<evidence type="ECO:0000259" key="15">
    <source>
        <dbReference type="PROSITE" id="PS51918"/>
    </source>
</evidence>
<keyword evidence="17" id="KW-1185">Reference proteome</keyword>
<dbReference type="UniPathway" id="UPA00078">
    <property type="reaction ID" value="UER00162"/>
</dbReference>
<comment type="cofactor">
    <cofactor evidence="13">
        <name>[2Fe-2S] cluster</name>
        <dbReference type="ChEBI" id="CHEBI:190135"/>
    </cofactor>
    <text evidence="13">Binds 1 [2Fe-2S] cluster. The cluster is coordinated with 3 cysteines and 1 arginine.</text>
</comment>
<dbReference type="OrthoDB" id="9786826at2"/>
<protein>
    <recommendedName>
        <fullName evidence="3 13">Biotin synthase</fullName>
        <ecNumber evidence="3 13">2.8.1.6</ecNumber>
    </recommendedName>
</protein>
<dbReference type="CDD" id="cd01335">
    <property type="entry name" value="Radical_SAM"/>
    <property type="match status" value="1"/>
</dbReference>
<dbReference type="EC" id="2.8.1.6" evidence="3 13"/>
<feature type="binding site" evidence="13 14">
    <location>
        <position position="58"/>
    </location>
    <ligand>
        <name>[4Fe-4S] cluster</name>
        <dbReference type="ChEBI" id="CHEBI:49883"/>
        <note>4Fe-4S-S-AdoMet</note>
    </ligand>
</feature>
<gene>
    <name evidence="13 16" type="primary">bioB</name>
    <name evidence="16" type="ORF">CRP01_30345</name>
</gene>
<dbReference type="RefSeq" id="WP_099153820.1">
    <property type="nucleotide sequence ID" value="NZ_PDUD01000036.1"/>
</dbReference>
<evidence type="ECO:0000256" key="6">
    <source>
        <dbReference type="ARBA" id="ARBA00022691"/>
    </source>
</evidence>
<evidence type="ECO:0000256" key="10">
    <source>
        <dbReference type="ARBA" id="ARBA00023004"/>
    </source>
</evidence>
<dbReference type="SFLD" id="SFLDS00029">
    <property type="entry name" value="Radical_SAM"/>
    <property type="match status" value="1"/>
</dbReference>
<evidence type="ECO:0000256" key="11">
    <source>
        <dbReference type="ARBA" id="ARBA00023014"/>
    </source>
</evidence>
<keyword evidence="6 13" id="KW-0949">S-adenosyl-L-methionine</keyword>
<proteinExistence type="inferred from homology"/>
<dbReference type="SFLD" id="SFLDF00272">
    <property type="entry name" value="biotin_synthase"/>
    <property type="match status" value="1"/>
</dbReference>
<name>A0A2D0N3A9_FLAN2</name>
<feature type="binding site" evidence="13 14">
    <location>
        <position position="98"/>
    </location>
    <ligand>
        <name>[2Fe-2S] cluster</name>
        <dbReference type="ChEBI" id="CHEBI:190135"/>
    </ligand>
</feature>
<feature type="binding site" evidence="13 14">
    <location>
        <position position="54"/>
    </location>
    <ligand>
        <name>[4Fe-4S] cluster</name>
        <dbReference type="ChEBI" id="CHEBI:49883"/>
        <note>4Fe-4S-S-AdoMet</note>
    </ligand>
</feature>
<evidence type="ECO:0000256" key="2">
    <source>
        <dbReference type="ARBA" id="ARBA00010765"/>
    </source>
</evidence>
<organism evidence="16 17">
    <name type="scientific">Flavilitoribacter nigricans (strain ATCC 23147 / DSM 23189 / NBRC 102662 / NCIMB 1420 / SS-2)</name>
    <name type="common">Lewinella nigricans</name>
    <dbReference type="NCBI Taxonomy" id="1122177"/>
    <lineage>
        <taxon>Bacteria</taxon>
        <taxon>Pseudomonadati</taxon>
        <taxon>Bacteroidota</taxon>
        <taxon>Saprospiria</taxon>
        <taxon>Saprospirales</taxon>
        <taxon>Lewinellaceae</taxon>
        <taxon>Flavilitoribacter</taxon>
    </lineage>
</organism>
<sequence length="372" mass="41718">MNHTEKKWTLEEVLDVYNMPLLELVFRAATVHRQHHDPREVQISTLLSIKTGGCPEDCGYCPQAARYHTDIEKNDLMTTDQVRTAAMRAKSLGSSRLCMGAAWRNVKDDAEFDHVLDLVRTVNSLDMEVCCTLGMVTESQAKKLADAGVYAYNHNLDSSEEYYKEIISTRGYEDRLQTLDNVRKTKMTVCSGGIIGMGESVEDRCKMLITLSNLDPQPESVPINALVAVEGTPMEDQEPVAIWDMIRMVATARIVMPKSTVRLSAGRTNMSYEGQALCFMAGAGSIFAGNKLLTTPNPEMFEDLEMFHLLGLKPTEPFAKGERPEAREPAEVLVDEGPKEKIRWSRPGHTIEANVKYQEIARAKRQAEKEEK</sequence>
<evidence type="ECO:0000256" key="3">
    <source>
        <dbReference type="ARBA" id="ARBA00012236"/>
    </source>
</evidence>
<dbReference type="Pfam" id="PF06968">
    <property type="entry name" value="BATS"/>
    <property type="match status" value="1"/>
</dbReference>
<dbReference type="Gene3D" id="3.20.20.70">
    <property type="entry name" value="Aldolase class I"/>
    <property type="match status" value="1"/>
</dbReference>
<dbReference type="SMART" id="SM00876">
    <property type="entry name" value="BATS"/>
    <property type="match status" value="1"/>
</dbReference>
<dbReference type="InterPro" id="IPR024177">
    <property type="entry name" value="Biotin_synthase"/>
</dbReference>
<feature type="binding site" evidence="13 14">
    <location>
        <position position="130"/>
    </location>
    <ligand>
        <name>[2Fe-2S] cluster</name>
        <dbReference type="ChEBI" id="CHEBI:190135"/>
    </ligand>
</feature>
<dbReference type="Proteomes" id="UP000223913">
    <property type="component" value="Unassembled WGS sequence"/>
</dbReference>
<dbReference type="GO" id="GO:0004076">
    <property type="term" value="F:biotin synthase activity"/>
    <property type="evidence" value="ECO:0007669"/>
    <property type="project" value="UniProtKB-UniRule"/>
</dbReference>
<evidence type="ECO:0000313" key="17">
    <source>
        <dbReference type="Proteomes" id="UP000223913"/>
    </source>
</evidence>
<comment type="cofactor">
    <cofactor evidence="14">
        <name>[2Fe-2S] cluster</name>
        <dbReference type="ChEBI" id="CHEBI:190135"/>
    </cofactor>
    <text evidence="14">Binds 1 [2Fe-2S] cluster. The cluster is coordinated with 3 cysteines and 1 arginine.</text>
</comment>
<accession>A0A2D0N3A9</accession>
<dbReference type="Pfam" id="PF04055">
    <property type="entry name" value="Radical_SAM"/>
    <property type="match status" value="1"/>
</dbReference>
<evidence type="ECO:0000256" key="13">
    <source>
        <dbReference type="HAMAP-Rule" id="MF_01694"/>
    </source>
</evidence>
<dbReference type="GO" id="GO:0051539">
    <property type="term" value="F:4 iron, 4 sulfur cluster binding"/>
    <property type="evidence" value="ECO:0007669"/>
    <property type="project" value="UniProtKB-KW"/>
</dbReference>
<keyword evidence="8 13" id="KW-0479">Metal-binding</keyword>
<comment type="catalytic activity">
    <reaction evidence="12 13">
        <text>(4R,5S)-dethiobiotin + (sulfur carrier)-SH + 2 reduced [2Fe-2S]-[ferredoxin] + 2 S-adenosyl-L-methionine = (sulfur carrier)-H + biotin + 2 5'-deoxyadenosine + 2 L-methionine + 2 oxidized [2Fe-2S]-[ferredoxin]</text>
        <dbReference type="Rhea" id="RHEA:22060"/>
        <dbReference type="Rhea" id="RHEA-COMP:10000"/>
        <dbReference type="Rhea" id="RHEA-COMP:10001"/>
        <dbReference type="Rhea" id="RHEA-COMP:14737"/>
        <dbReference type="Rhea" id="RHEA-COMP:14739"/>
        <dbReference type="ChEBI" id="CHEBI:17319"/>
        <dbReference type="ChEBI" id="CHEBI:29917"/>
        <dbReference type="ChEBI" id="CHEBI:33737"/>
        <dbReference type="ChEBI" id="CHEBI:33738"/>
        <dbReference type="ChEBI" id="CHEBI:57586"/>
        <dbReference type="ChEBI" id="CHEBI:57844"/>
        <dbReference type="ChEBI" id="CHEBI:59789"/>
        <dbReference type="ChEBI" id="CHEBI:64428"/>
        <dbReference type="ChEBI" id="CHEBI:149473"/>
        <dbReference type="EC" id="2.8.1.6"/>
    </reaction>
</comment>
<comment type="similarity">
    <text evidence="2 13">Belongs to the radical SAM superfamily. Biotin synthase family.</text>
</comment>
<evidence type="ECO:0000256" key="7">
    <source>
        <dbReference type="ARBA" id="ARBA00022714"/>
    </source>
</evidence>
<keyword evidence="5 13" id="KW-0808">Transferase</keyword>
<feature type="binding site" evidence="13 14">
    <location>
        <position position="190"/>
    </location>
    <ligand>
        <name>[2Fe-2S] cluster</name>
        <dbReference type="ChEBI" id="CHEBI:190135"/>
    </ligand>
</feature>
<dbReference type="InterPro" id="IPR007197">
    <property type="entry name" value="rSAM"/>
</dbReference>
<evidence type="ECO:0000256" key="9">
    <source>
        <dbReference type="ARBA" id="ARBA00022756"/>
    </source>
</evidence>
<dbReference type="SUPFAM" id="SSF102114">
    <property type="entry name" value="Radical SAM enzymes"/>
    <property type="match status" value="1"/>
</dbReference>
<dbReference type="PANTHER" id="PTHR22976">
    <property type="entry name" value="BIOTIN SYNTHASE"/>
    <property type="match status" value="1"/>
</dbReference>
<keyword evidence="4 13" id="KW-0004">4Fe-4S</keyword>
<evidence type="ECO:0000256" key="4">
    <source>
        <dbReference type="ARBA" id="ARBA00022485"/>
    </source>
</evidence>
<comment type="cofactor">
    <cofactor evidence="13 14">
        <name>[4Fe-4S] cluster</name>
        <dbReference type="ChEBI" id="CHEBI:49883"/>
    </cofactor>
    <text evidence="13 14">Binds 1 [4Fe-4S] cluster. The cluster is coordinated with 3 cysteines and an exchangeable S-adenosyl-L-methionine.</text>
</comment>
<keyword evidence="7 13" id="KW-0001">2Fe-2S</keyword>
<keyword evidence="9 13" id="KW-0093">Biotin biosynthesis</keyword>
<evidence type="ECO:0000256" key="1">
    <source>
        <dbReference type="ARBA" id="ARBA00004942"/>
    </source>
</evidence>
<comment type="caution">
    <text evidence="16">The sequence shown here is derived from an EMBL/GenBank/DDBJ whole genome shotgun (WGS) entry which is preliminary data.</text>
</comment>